<dbReference type="OMA" id="SFKPALC"/>
<dbReference type="PANTHER" id="PTHR34663:SF11">
    <property type="entry name" value="DERMOKINE-LIKE"/>
    <property type="match status" value="1"/>
</dbReference>
<feature type="chain" id="PRO_5004728288" evidence="2">
    <location>
        <begin position="28"/>
        <end position="136"/>
    </location>
</feature>
<dbReference type="KEGG" id="cic:CICLE_v10002816mg"/>
<dbReference type="PANTHER" id="PTHR34663">
    <property type="entry name" value="OS06G0637400 PROTEIN"/>
    <property type="match status" value="1"/>
</dbReference>
<name>V4T8V1_CITCL</name>
<dbReference type="EMBL" id="KI536799">
    <property type="protein sequence ID" value="ESR47935.1"/>
    <property type="molecule type" value="Genomic_DNA"/>
</dbReference>
<dbReference type="eggNOG" id="ENOG502SARC">
    <property type="taxonomic scope" value="Eukaryota"/>
</dbReference>
<reference evidence="3 4" key="1">
    <citation type="submission" date="2013-10" db="EMBL/GenBank/DDBJ databases">
        <authorList>
            <consortium name="International Citrus Genome Consortium"/>
            <person name="Jenkins J."/>
            <person name="Schmutz J."/>
            <person name="Prochnik S."/>
            <person name="Rokhsar D."/>
            <person name="Gmitter F."/>
            <person name="Ollitrault P."/>
            <person name="Machado M."/>
            <person name="Talon M."/>
            <person name="Wincker P."/>
            <person name="Jaillon O."/>
            <person name="Morgante M."/>
        </authorList>
    </citation>
    <scope>NUCLEOTIDE SEQUENCE</scope>
    <source>
        <strain evidence="4">cv. Clemenules</strain>
    </source>
</reference>
<dbReference type="Proteomes" id="UP000030687">
    <property type="component" value="Unassembled WGS sequence"/>
</dbReference>
<evidence type="ECO:0000313" key="4">
    <source>
        <dbReference type="Proteomes" id="UP000030687"/>
    </source>
</evidence>
<dbReference type="InParanoid" id="V4T8V1"/>
<evidence type="ECO:0000256" key="1">
    <source>
        <dbReference type="SAM" id="MobiDB-lite"/>
    </source>
</evidence>
<evidence type="ECO:0000313" key="3">
    <source>
        <dbReference type="EMBL" id="ESR47935.1"/>
    </source>
</evidence>
<evidence type="ECO:0000256" key="2">
    <source>
        <dbReference type="SAM" id="SignalP"/>
    </source>
</evidence>
<sequence>MAKSFKPVCFYFVLLLVSSSLVLVSEARPLNDVEGRPRNPIITKGIEIFFDGLYIEGIKTGGPSGGGAGHAFTNAQTLESKDTAGPSGGVKGHAFTDAPTLEAKNSGPSAGGNGHAFTNAQTLKAKDSGPSPGEGH</sequence>
<proteinExistence type="predicted"/>
<feature type="signal peptide" evidence="2">
    <location>
        <begin position="1"/>
        <end position="27"/>
    </location>
</feature>
<feature type="region of interest" description="Disordered" evidence="1">
    <location>
        <begin position="66"/>
        <end position="136"/>
    </location>
</feature>
<protein>
    <submittedName>
        <fullName evidence="3">Uncharacterized protein</fullName>
    </submittedName>
</protein>
<dbReference type="GO" id="GO:0045087">
    <property type="term" value="P:innate immune response"/>
    <property type="evidence" value="ECO:0007669"/>
    <property type="project" value="InterPro"/>
</dbReference>
<dbReference type="GO" id="GO:0050793">
    <property type="term" value="P:regulation of developmental process"/>
    <property type="evidence" value="ECO:0007669"/>
    <property type="project" value="InterPro"/>
</dbReference>
<accession>V4T8V1</accession>
<dbReference type="InterPro" id="IPR044700">
    <property type="entry name" value="PIP2/PIPL1"/>
</dbReference>
<dbReference type="Gramene" id="ESR47935">
    <property type="protein sequence ID" value="ESR47935"/>
    <property type="gene ID" value="CICLE_v10002816mg"/>
</dbReference>
<keyword evidence="4" id="KW-1185">Reference proteome</keyword>
<dbReference type="AlphaFoldDB" id="V4T8V1"/>
<keyword evidence="2" id="KW-0732">Signal</keyword>
<organism evidence="3 4">
    <name type="scientific">Citrus clementina</name>
    <name type="common">Clementine</name>
    <name type="synonym">Citrus deliciosa x Citrus sinensis</name>
    <dbReference type="NCBI Taxonomy" id="85681"/>
    <lineage>
        <taxon>Eukaryota</taxon>
        <taxon>Viridiplantae</taxon>
        <taxon>Streptophyta</taxon>
        <taxon>Embryophyta</taxon>
        <taxon>Tracheophyta</taxon>
        <taxon>Spermatophyta</taxon>
        <taxon>Magnoliopsida</taxon>
        <taxon>eudicotyledons</taxon>
        <taxon>Gunneridae</taxon>
        <taxon>Pentapetalae</taxon>
        <taxon>rosids</taxon>
        <taxon>malvids</taxon>
        <taxon>Sapindales</taxon>
        <taxon>Rutaceae</taxon>
        <taxon>Aurantioideae</taxon>
        <taxon>Citrus</taxon>
    </lineage>
</organism>
<gene>
    <name evidence="3" type="ORF">CICLE_v10002816mg</name>
</gene>